<reference evidence="10 11" key="1">
    <citation type="submission" date="2019-03" db="EMBL/GenBank/DDBJ databases">
        <title>Genomic Encyclopedia of Type Strains, Phase IV (KMG-IV): sequencing the most valuable type-strain genomes for metagenomic binning, comparative biology and taxonomic classification.</title>
        <authorList>
            <person name="Goeker M."/>
        </authorList>
    </citation>
    <scope>NUCLEOTIDE SEQUENCE [LARGE SCALE GENOMIC DNA]</scope>
    <source>
        <strain evidence="10 11">DSM 25903</strain>
    </source>
</reference>
<comment type="caution">
    <text evidence="10">The sequence shown here is derived from an EMBL/GenBank/DDBJ whole genome shotgun (WGS) entry which is preliminary data.</text>
</comment>
<comment type="similarity">
    <text evidence="8">Belongs to the binding-protein-dependent transport system permease family.</text>
</comment>
<keyword evidence="5 8" id="KW-0812">Transmembrane</keyword>
<evidence type="ECO:0000256" key="2">
    <source>
        <dbReference type="ARBA" id="ARBA00022448"/>
    </source>
</evidence>
<keyword evidence="6 8" id="KW-1133">Transmembrane helix</keyword>
<feature type="transmembrane region" description="Helical" evidence="8">
    <location>
        <begin position="64"/>
        <end position="95"/>
    </location>
</feature>
<keyword evidence="7 8" id="KW-0472">Membrane</keyword>
<dbReference type="Pfam" id="PF00528">
    <property type="entry name" value="BPD_transp_1"/>
    <property type="match status" value="1"/>
</dbReference>
<evidence type="ECO:0000256" key="4">
    <source>
        <dbReference type="ARBA" id="ARBA00022519"/>
    </source>
</evidence>
<evidence type="ECO:0000313" key="11">
    <source>
        <dbReference type="Proteomes" id="UP000295122"/>
    </source>
</evidence>
<name>A0A4V6PZM1_9HYPH</name>
<dbReference type="CDD" id="cd06261">
    <property type="entry name" value="TM_PBP2"/>
    <property type="match status" value="1"/>
</dbReference>
<protein>
    <submittedName>
        <fullName evidence="10">Putative spermidine/putrescine transport system permease protein</fullName>
    </submittedName>
</protein>
<gene>
    <name evidence="10" type="ORF">EV668_0203</name>
</gene>
<dbReference type="SUPFAM" id="SSF161098">
    <property type="entry name" value="MetI-like"/>
    <property type="match status" value="1"/>
</dbReference>
<dbReference type="Gene3D" id="1.10.3720.10">
    <property type="entry name" value="MetI-like"/>
    <property type="match status" value="1"/>
</dbReference>
<feature type="transmembrane region" description="Helical" evidence="8">
    <location>
        <begin position="141"/>
        <end position="162"/>
    </location>
</feature>
<accession>A0A4V6PZM1</accession>
<keyword evidence="3" id="KW-1003">Cell membrane</keyword>
<dbReference type="PANTHER" id="PTHR43357">
    <property type="entry name" value="INNER MEMBRANE ABC TRANSPORTER PERMEASE PROTEIN YDCV"/>
    <property type="match status" value="1"/>
</dbReference>
<keyword evidence="2 8" id="KW-0813">Transport</keyword>
<dbReference type="AlphaFoldDB" id="A0A4V6PZM1"/>
<feature type="transmembrane region" description="Helical" evidence="8">
    <location>
        <begin position="12"/>
        <end position="38"/>
    </location>
</feature>
<dbReference type="GO" id="GO:0005886">
    <property type="term" value="C:plasma membrane"/>
    <property type="evidence" value="ECO:0007669"/>
    <property type="project" value="UniProtKB-SubCell"/>
</dbReference>
<dbReference type="PROSITE" id="PS50928">
    <property type="entry name" value="ABC_TM1"/>
    <property type="match status" value="1"/>
</dbReference>
<feature type="transmembrane region" description="Helical" evidence="8">
    <location>
        <begin position="182"/>
        <end position="204"/>
    </location>
</feature>
<dbReference type="EMBL" id="SNZR01000011">
    <property type="protein sequence ID" value="TDR92959.1"/>
    <property type="molecule type" value="Genomic_DNA"/>
</dbReference>
<feature type="transmembrane region" description="Helical" evidence="8">
    <location>
        <begin position="107"/>
        <end position="129"/>
    </location>
</feature>
<dbReference type="InterPro" id="IPR000515">
    <property type="entry name" value="MetI-like"/>
</dbReference>
<proteinExistence type="inferred from homology"/>
<evidence type="ECO:0000256" key="8">
    <source>
        <dbReference type="RuleBase" id="RU363032"/>
    </source>
</evidence>
<evidence type="ECO:0000256" key="3">
    <source>
        <dbReference type="ARBA" id="ARBA00022475"/>
    </source>
</evidence>
<sequence>MSADERMAGPWAVAAYVVTALAMLFILAPILVTIALSISDSPFVTFPPKGFTLGWYAKVLTDEYFLTSLVTSIEIAACATLAALILGVPAAYAVVRHPFAGSGVLQEVVLSPLIFPVLITGLVLVKFFAGWGMQNAFPNMILAHTLVTLPYVVRTVAASLILSDRSLDEAARTLGYGPLQTFFRVTIPQIAPGLAAGALFAFMVSLDNFPISMWLIDARTVPVPIMLFQSMSRLFDPSIAAMSGVMILIGTLAVLCLEKLVGLRRAMTM</sequence>
<evidence type="ECO:0000256" key="1">
    <source>
        <dbReference type="ARBA" id="ARBA00004429"/>
    </source>
</evidence>
<dbReference type="OrthoDB" id="5622164at2"/>
<feature type="domain" description="ABC transmembrane type-1" evidence="9">
    <location>
        <begin position="69"/>
        <end position="258"/>
    </location>
</feature>
<feature type="transmembrane region" description="Helical" evidence="8">
    <location>
        <begin position="239"/>
        <end position="257"/>
    </location>
</feature>
<comment type="subcellular location">
    <subcellularLocation>
        <location evidence="1">Cell inner membrane</location>
        <topology evidence="1">Multi-pass membrane protein</topology>
    </subcellularLocation>
    <subcellularLocation>
        <location evidence="8">Cell membrane</location>
        <topology evidence="8">Multi-pass membrane protein</topology>
    </subcellularLocation>
</comment>
<organism evidence="10 11">
    <name type="scientific">Enterovirga rhinocerotis</name>
    <dbReference type="NCBI Taxonomy" id="1339210"/>
    <lineage>
        <taxon>Bacteria</taxon>
        <taxon>Pseudomonadati</taxon>
        <taxon>Pseudomonadota</taxon>
        <taxon>Alphaproteobacteria</taxon>
        <taxon>Hyphomicrobiales</taxon>
        <taxon>Methylobacteriaceae</taxon>
        <taxon>Enterovirga</taxon>
    </lineage>
</organism>
<evidence type="ECO:0000313" key="10">
    <source>
        <dbReference type="EMBL" id="TDR92959.1"/>
    </source>
</evidence>
<dbReference type="GO" id="GO:0055085">
    <property type="term" value="P:transmembrane transport"/>
    <property type="evidence" value="ECO:0007669"/>
    <property type="project" value="InterPro"/>
</dbReference>
<dbReference type="RefSeq" id="WP_133768000.1">
    <property type="nucleotide sequence ID" value="NZ_SNZR01000011.1"/>
</dbReference>
<evidence type="ECO:0000256" key="6">
    <source>
        <dbReference type="ARBA" id="ARBA00022989"/>
    </source>
</evidence>
<dbReference type="Proteomes" id="UP000295122">
    <property type="component" value="Unassembled WGS sequence"/>
</dbReference>
<evidence type="ECO:0000259" key="9">
    <source>
        <dbReference type="PROSITE" id="PS50928"/>
    </source>
</evidence>
<dbReference type="InterPro" id="IPR035906">
    <property type="entry name" value="MetI-like_sf"/>
</dbReference>
<keyword evidence="4" id="KW-0997">Cell inner membrane</keyword>
<evidence type="ECO:0000256" key="7">
    <source>
        <dbReference type="ARBA" id="ARBA00023136"/>
    </source>
</evidence>
<dbReference type="PANTHER" id="PTHR43357:SF4">
    <property type="entry name" value="INNER MEMBRANE ABC TRANSPORTER PERMEASE PROTEIN YDCV"/>
    <property type="match status" value="1"/>
</dbReference>
<keyword evidence="11" id="KW-1185">Reference proteome</keyword>
<evidence type="ECO:0000256" key="5">
    <source>
        <dbReference type="ARBA" id="ARBA00022692"/>
    </source>
</evidence>